<evidence type="ECO:0000313" key="1">
    <source>
        <dbReference type="EMBL" id="MTV32456.1"/>
    </source>
</evidence>
<dbReference type="Proteomes" id="UP000439113">
    <property type="component" value="Unassembled WGS sequence"/>
</dbReference>
<reference evidence="1 2" key="1">
    <citation type="submission" date="2019-11" db="EMBL/GenBank/DDBJ databases">
        <title>Whole-genome sequence of a Rhodoblastus acidophilus DSM 142.</title>
        <authorList>
            <person name="Kyndt J.A."/>
            <person name="Meyer T.E."/>
        </authorList>
    </citation>
    <scope>NUCLEOTIDE SEQUENCE [LARGE SCALE GENOMIC DNA]</scope>
    <source>
        <strain evidence="1 2">DSM 142</strain>
    </source>
</reference>
<proteinExistence type="predicted"/>
<sequence>MRATFEQNGDFIALAGREAREEAQRLLARLEILIAGLAAKDPHAGLELRRAAVEFLVASGDLPMRSGLSVVASARPADRASEKHGELESILLELVEGDEAGMHVDSLFELLAEMGVEMTKGNLSVKLHRMIKAGRLISTGRGCYGLSAMERARRMAG</sequence>
<dbReference type="EMBL" id="WNKS01000017">
    <property type="protein sequence ID" value="MTV32456.1"/>
    <property type="molecule type" value="Genomic_DNA"/>
</dbReference>
<dbReference type="RefSeq" id="WP_155447148.1">
    <property type="nucleotide sequence ID" value="NZ_JAOQNR010000017.1"/>
</dbReference>
<comment type="caution">
    <text evidence="1">The sequence shown here is derived from an EMBL/GenBank/DDBJ whole genome shotgun (WGS) entry which is preliminary data.</text>
</comment>
<dbReference type="InterPro" id="IPR036388">
    <property type="entry name" value="WH-like_DNA-bd_sf"/>
</dbReference>
<evidence type="ECO:0000313" key="2">
    <source>
        <dbReference type="Proteomes" id="UP000439113"/>
    </source>
</evidence>
<dbReference type="OrthoDB" id="8454794at2"/>
<protein>
    <submittedName>
        <fullName evidence="1">Uncharacterized protein</fullName>
    </submittedName>
</protein>
<name>A0A6N8DRL4_RHOAC</name>
<dbReference type="AlphaFoldDB" id="A0A6N8DRL4"/>
<gene>
    <name evidence="1" type="ORF">GJ654_15835</name>
</gene>
<dbReference type="Gene3D" id="1.10.10.10">
    <property type="entry name" value="Winged helix-like DNA-binding domain superfamily/Winged helix DNA-binding domain"/>
    <property type="match status" value="1"/>
</dbReference>
<organism evidence="1 2">
    <name type="scientific">Rhodoblastus acidophilus</name>
    <name type="common">Rhodopseudomonas acidophila</name>
    <dbReference type="NCBI Taxonomy" id="1074"/>
    <lineage>
        <taxon>Bacteria</taxon>
        <taxon>Pseudomonadati</taxon>
        <taxon>Pseudomonadota</taxon>
        <taxon>Alphaproteobacteria</taxon>
        <taxon>Hyphomicrobiales</taxon>
        <taxon>Rhodoblastaceae</taxon>
        <taxon>Rhodoblastus</taxon>
    </lineage>
</organism>
<accession>A0A6N8DRL4</accession>